<evidence type="ECO:0000313" key="1">
    <source>
        <dbReference type="EMBL" id="KAJ2769657.1"/>
    </source>
</evidence>
<gene>
    <name evidence="1" type="ORF">IWQ57_003012</name>
</gene>
<organism evidence="1 2">
    <name type="scientific">Coemansia nantahalensis</name>
    <dbReference type="NCBI Taxonomy" id="2789366"/>
    <lineage>
        <taxon>Eukaryota</taxon>
        <taxon>Fungi</taxon>
        <taxon>Fungi incertae sedis</taxon>
        <taxon>Zoopagomycota</taxon>
        <taxon>Kickxellomycotina</taxon>
        <taxon>Kickxellomycetes</taxon>
        <taxon>Kickxellales</taxon>
        <taxon>Kickxellaceae</taxon>
        <taxon>Coemansia</taxon>
    </lineage>
</organism>
<evidence type="ECO:0000313" key="2">
    <source>
        <dbReference type="Proteomes" id="UP001140234"/>
    </source>
</evidence>
<name>A0ACC1JY93_9FUNG</name>
<proteinExistence type="predicted"/>
<reference evidence="1" key="1">
    <citation type="submission" date="2022-07" db="EMBL/GenBank/DDBJ databases">
        <title>Phylogenomic reconstructions and comparative analyses of Kickxellomycotina fungi.</title>
        <authorList>
            <person name="Reynolds N.K."/>
            <person name="Stajich J.E."/>
            <person name="Barry K."/>
            <person name="Grigoriev I.V."/>
            <person name="Crous P."/>
            <person name="Smith M.E."/>
        </authorList>
    </citation>
    <scope>NUCLEOTIDE SEQUENCE</scope>
    <source>
        <strain evidence="1">CBS 109366</strain>
    </source>
</reference>
<dbReference type="Proteomes" id="UP001140234">
    <property type="component" value="Unassembled WGS sequence"/>
</dbReference>
<sequence>MMNGDSQRSPTTPGPPQSAESAASSSQGAAGPSPRGALDIPNENENDGQYVSEFWLNALVPKPHTNFFGYESSVGPICISISTRESHECYKALVRTPFKFGVVYVPTMVIDEPVFGTDLDRLSSPTPQKILLYHALRLYFQQADDERRGYLLTALRNQRLAADDDDDDGDATATAGASHGGRASSDTPAKRSVDLRRGDITDFVEGLFD</sequence>
<dbReference type="EMBL" id="JANBUJ010000890">
    <property type="protein sequence ID" value="KAJ2769657.1"/>
    <property type="molecule type" value="Genomic_DNA"/>
</dbReference>
<accession>A0ACC1JY93</accession>
<feature type="non-terminal residue" evidence="1">
    <location>
        <position position="209"/>
    </location>
</feature>
<keyword evidence="2" id="KW-1185">Reference proteome</keyword>
<comment type="caution">
    <text evidence="1">The sequence shown here is derived from an EMBL/GenBank/DDBJ whole genome shotgun (WGS) entry which is preliminary data.</text>
</comment>
<protein>
    <submittedName>
        <fullName evidence="1">Uncharacterized protein</fullName>
    </submittedName>
</protein>